<dbReference type="SMART" id="SM00846">
    <property type="entry name" value="Gp_dh_N"/>
    <property type="match status" value="1"/>
</dbReference>
<dbReference type="SUPFAM" id="SSF51735">
    <property type="entry name" value="NAD(P)-binding Rossmann-fold domains"/>
    <property type="match status" value="1"/>
</dbReference>
<dbReference type="PRINTS" id="PR00078">
    <property type="entry name" value="G3PDHDRGNASE"/>
</dbReference>
<dbReference type="Pfam" id="PF00044">
    <property type="entry name" value="Gp_dh_N"/>
    <property type="match status" value="1"/>
</dbReference>
<dbReference type="PIRSF" id="PIRSF000149">
    <property type="entry name" value="GAP_DH"/>
    <property type="match status" value="1"/>
</dbReference>
<evidence type="ECO:0000313" key="7">
    <source>
        <dbReference type="Proteomes" id="UP001183817"/>
    </source>
</evidence>
<evidence type="ECO:0000259" key="5">
    <source>
        <dbReference type="SMART" id="SM00846"/>
    </source>
</evidence>
<dbReference type="RefSeq" id="WP_264269136.1">
    <property type="nucleotide sequence ID" value="NZ_BAAAWO010000001.1"/>
</dbReference>
<keyword evidence="7" id="KW-1185">Reference proteome</keyword>
<protein>
    <recommendedName>
        <fullName evidence="4">Glyceraldehyde-3-phosphate dehydrogenase</fullName>
        <ecNumber evidence="4">1.2.1.-</ecNumber>
    </recommendedName>
</protein>
<comment type="similarity">
    <text evidence="1 3">Belongs to the glyceraldehyde-3-phosphate dehydrogenase family.</text>
</comment>
<dbReference type="Gene3D" id="3.40.50.720">
    <property type="entry name" value="NAD(P)-binding Rossmann-like Domain"/>
    <property type="match status" value="1"/>
</dbReference>
<dbReference type="PROSITE" id="PS00071">
    <property type="entry name" value="GAPDH"/>
    <property type="match status" value="1"/>
</dbReference>
<comment type="caution">
    <text evidence="6">The sequence shown here is derived from an EMBL/GenBank/DDBJ whole genome shotgun (WGS) entry which is preliminary data.</text>
</comment>
<dbReference type="EMBL" id="JAVDYI010000001">
    <property type="protein sequence ID" value="MDR7356818.1"/>
    <property type="molecule type" value="Genomic_DNA"/>
</dbReference>
<organism evidence="6 7">
    <name type="scientific">Paeniglutamicibacter sulfureus</name>
    <dbReference type="NCBI Taxonomy" id="43666"/>
    <lineage>
        <taxon>Bacteria</taxon>
        <taxon>Bacillati</taxon>
        <taxon>Actinomycetota</taxon>
        <taxon>Actinomycetes</taxon>
        <taxon>Micrococcales</taxon>
        <taxon>Micrococcaceae</taxon>
        <taxon>Paeniglutamicibacter</taxon>
    </lineage>
</organism>
<dbReference type="InterPro" id="IPR036291">
    <property type="entry name" value="NAD(P)-bd_dom_sf"/>
</dbReference>
<gene>
    <name evidence="6" type="ORF">J2S64_000509</name>
</gene>
<evidence type="ECO:0000256" key="3">
    <source>
        <dbReference type="RuleBase" id="RU000397"/>
    </source>
</evidence>
<dbReference type="InterPro" id="IPR006424">
    <property type="entry name" value="Glyceraldehyde-3-P_DH_1"/>
</dbReference>
<sequence length="337" mass="36113">MTTRVGINGFGRIGRNFLRASLAHGADIEVVAVNDLGSINDLAMLVKYDSIMGRLEEDVTVDGAFIVVGKKRIKVLSQKDPAHLGWGELGVDVVIESTGFFTKAADAEKHLQAGAKKVIISAPASKEDITIVMGVNHEKYEADKHHIISNASCTTNCLGPVAKVLNDQFGIVDGLMTTIHAYTADQHLQDSPHKKDPRRARAAALNMIPTSTGAAKAIGLVLPELKGKLNGYAMRVPVPTGSATDLTVNLAREASVEEINEAFKKAAEEGPLKGFLKYSEDPLVSTDIVHDPHSAVFDAGLTSVIGTTAKVVAWYDNEWAYSTRLVDLTVYVGARLG</sequence>
<dbReference type="SUPFAM" id="SSF55347">
    <property type="entry name" value="Glyceraldehyde-3-phosphate dehydrogenase-like, C-terminal domain"/>
    <property type="match status" value="1"/>
</dbReference>
<dbReference type="Proteomes" id="UP001183817">
    <property type="component" value="Unassembled WGS sequence"/>
</dbReference>
<evidence type="ECO:0000313" key="6">
    <source>
        <dbReference type="EMBL" id="MDR7356818.1"/>
    </source>
</evidence>
<accession>A0ABU2BGE0</accession>
<dbReference type="InterPro" id="IPR020829">
    <property type="entry name" value="GlycerAld_3-P_DH_cat"/>
</dbReference>
<evidence type="ECO:0000256" key="1">
    <source>
        <dbReference type="ARBA" id="ARBA00007406"/>
    </source>
</evidence>
<keyword evidence="2 4" id="KW-0560">Oxidoreductase</keyword>
<dbReference type="CDD" id="cd18126">
    <property type="entry name" value="GAPDH_I_C"/>
    <property type="match status" value="1"/>
</dbReference>
<dbReference type="InterPro" id="IPR020831">
    <property type="entry name" value="GlycerAld/Erythrose_P_DH"/>
</dbReference>
<dbReference type="EC" id="1.2.1.-" evidence="4"/>
<dbReference type="NCBIfam" id="TIGR01534">
    <property type="entry name" value="GAPDH-I"/>
    <property type="match status" value="1"/>
</dbReference>
<proteinExistence type="inferred from homology"/>
<dbReference type="InterPro" id="IPR020828">
    <property type="entry name" value="GlycerAld_3-P_DH_NAD(P)-bd"/>
</dbReference>
<feature type="domain" description="Glyceraldehyde 3-phosphate dehydrogenase NAD(P) binding" evidence="5">
    <location>
        <begin position="3"/>
        <end position="153"/>
    </location>
</feature>
<dbReference type="InterPro" id="IPR020830">
    <property type="entry name" value="GlycerAld_3-P_DH_AS"/>
</dbReference>
<dbReference type="PANTHER" id="PTHR43148">
    <property type="entry name" value="GLYCERALDEHYDE-3-PHOSPHATE DEHYDROGENASE 2"/>
    <property type="match status" value="1"/>
</dbReference>
<name>A0ABU2BGE0_9MICC</name>
<dbReference type="GO" id="GO:0004365">
    <property type="term" value="F:glyceraldehyde-3-phosphate dehydrogenase (NAD+) (phosphorylating) activity"/>
    <property type="evidence" value="ECO:0007669"/>
    <property type="project" value="UniProtKB-EC"/>
</dbReference>
<evidence type="ECO:0000256" key="4">
    <source>
        <dbReference type="RuleBase" id="RU361160"/>
    </source>
</evidence>
<evidence type="ECO:0000256" key="2">
    <source>
        <dbReference type="ARBA" id="ARBA00023002"/>
    </source>
</evidence>
<reference evidence="6 7" key="1">
    <citation type="submission" date="2023-07" db="EMBL/GenBank/DDBJ databases">
        <title>Sequencing the genomes of 1000 actinobacteria strains.</title>
        <authorList>
            <person name="Klenk H.-P."/>
        </authorList>
    </citation>
    <scope>NUCLEOTIDE SEQUENCE [LARGE SCALE GENOMIC DNA]</scope>
    <source>
        <strain evidence="6 7">DSM 20167</strain>
    </source>
</reference>
<dbReference type="Pfam" id="PF02800">
    <property type="entry name" value="Gp_dh_C"/>
    <property type="match status" value="1"/>
</dbReference>
<dbReference type="CDD" id="cd05214">
    <property type="entry name" value="GAPDH_I_N"/>
    <property type="match status" value="1"/>
</dbReference>
<dbReference type="Gene3D" id="3.30.360.10">
    <property type="entry name" value="Dihydrodipicolinate Reductase, domain 2"/>
    <property type="match status" value="1"/>
</dbReference>